<sequence length="466" mass="49133">MTHPQVAGHGQNLYGMRSSAAGQLQPGRVSEGLFQRGNYQDLPTQMRPQAPTPPWNAIPGRGVTPIDPSFFAQASTYAAGGSTLSSPIQRNIPGSNGNINRAGPSAAGRVSATAIQGHAISESESDLEAGSDSDNSDATIRGPNCTRRLKTRRGKGKKQKKDDNGDDVGGAGGSDTGGSSGASCADSTSGGNMGNVSTYKGKGRADDTAGNNANISQNNATISASDRSMEGSFADQNSHQKQKSIFSRGLDKWRNEGFDVADIIDRASEAVVKKKRDRTYRLAHFLYTKYLLVRKEAMTNCGDVPANTARDGLAAQQFIHAYNVREVREFRQSQAAADAHGIASPSTDSVERPPTPEVNGFDTAFSRILSRVANRAANQPVNQPTGPQVPEPPPSIVLTLAAETDESTNTAVPGLRPGVTDVAWSQGINLASNFTDTETVAKDTGNSDAADQDVVMEDAGPVDENE</sequence>
<dbReference type="Proteomes" id="UP001642406">
    <property type="component" value="Unassembled WGS sequence"/>
</dbReference>
<proteinExistence type="predicted"/>
<evidence type="ECO:0000256" key="1">
    <source>
        <dbReference type="SAM" id="MobiDB-lite"/>
    </source>
</evidence>
<feature type="compositionally biased region" description="Acidic residues" evidence="1">
    <location>
        <begin position="450"/>
        <end position="466"/>
    </location>
</feature>
<keyword evidence="3" id="KW-1185">Reference proteome</keyword>
<feature type="compositionally biased region" description="Gly residues" evidence="1">
    <location>
        <begin position="167"/>
        <end position="180"/>
    </location>
</feature>
<feature type="compositionally biased region" description="Acidic residues" evidence="1">
    <location>
        <begin position="123"/>
        <end position="135"/>
    </location>
</feature>
<protein>
    <submittedName>
        <fullName evidence="2">Uncharacterized protein</fullName>
    </submittedName>
</protein>
<feature type="region of interest" description="Disordered" evidence="1">
    <location>
        <begin position="1"/>
        <end position="30"/>
    </location>
</feature>
<feature type="compositionally biased region" description="Low complexity" evidence="1">
    <location>
        <begin position="181"/>
        <end position="190"/>
    </location>
</feature>
<accession>A0ABP0BF75</accession>
<evidence type="ECO:0000313" key="2">
    <source>
        <dbReference type="EMBL" id="CAK7218213.1"/>
    </source>
</evidence>
<evidence type="ECO:0000313" key="3">
    <source>
        <dbReference type="Proteomes" id="UP001642406"/>
    </source>
</evidence>
<feature type="compositionally biased region" description="Polar residues" evidence="1">
    <location>
        <begin position="439"/>
        <end position="449"/>
    </location>
</feature>
<name>A0ABP0BF75_9PEZI</name>
<gene>
    <name evidence="2" type="ORF">SBRCBS47491_003433</name>
</gene>
<reference evidence="2 3" key="1">
    <citation type="submission" date="2024-01" db="EMBL/GenBank/DDBJ databases">
        <authorList>
            <person name="Allen C."/>
            <person name="Tagirdzhanova G."/>
        </authorList>
    </citation>
    <scope>NUCLEOTIDE SEQUENCE [LARGE SCALE GENOMIC DNA]</scope>
</reference>
<feature type="region of interest" description="Disordered" evidence="1">
    <location>
        <begin position="81"/>
        <end position="217"/>
    </location>
</feature>
<feature type="region of interest" description="Disordered" evidence="1">
    <location>
        <begin position="335"/>
        <end position="355"/>
    </location>
</feature>
<feature type="compositionally biased region" description="Polar residues" evidence="1">
    <location>
        <begin position="81"/>
        <end position="99"/>
    </location>
</feature>
<dbReference type="EMBL" id="CAWUHC010000023">
    <property type="protein sequence ID" value="CAK7218213.1"/>
    <property type="molecule type" value="Genomic_DNA"/>
</dbReference>
<feature type="region of interest" description="Disordered" evidence="1">
    <location>
        <begin position="439"/>
        <end position="466"/>
    </location>
</feature>
<comment type="caution">
    <text evidence="2">The sequence shown here is derived from an EMBL/GenBank/DDBJ whole genome shotgun (WGS) entry which is preliminary data.</text>
</comment>
<feature type="compositionally biased region" description="Basic residues" evidence="1">
    <location>
        <begin position="147"/>
        <end position="159"/>
    </location>
</feature>
<organism evidence="2 3">
    <name type="scientific">Sporothrix bragantina</name>
    <dbReference type="NCBI Taxonomy" id="671064"/>
    <lineage>
        <taxon>Eukaryota</taxon>
        <taxon>Fungi</taxon>
        <taxon>Dikarya</taxon>
        <taxon>Ascomycota</taxon>
        <taxon>Pezizomycotina</taxon>
        <taxon>Sordariomycetes</taxon>
        <taxon>Sordariomycetidae</taxon>
        <taxon>Ophiostomatales</taxon>
        <taxon>Ophiostomataceae</taxon>
        <taxon>Sporothrix</taxon>
    </lineage>
</organism>